<reference evidence="1 2" key="3">
    <citation type="journal article" date="2016" name="Sci. Rep.">
        <title>Genome-wide diversity and gene expression profiling of Babesia microti isolates identify polymorphic genes that mediate host-pathogen interactions.</title>
        <authorList>
            <person name="Silva J.C."/>
            <person name="Cornillot E."/>
            <person name="McCracken C."/>
            <person name="Usmani-Brown S."/>
            <person name="Dwivedi A."/>
            <person name="Ifeonu O.O."/>
            <person name="Crabtree J."/>
            <person name="Gotia H.T."/>
            <person name="Virji A.Z."/>
            <person name="Reynes C."/>
            <person name="Colinge J."/>
            <person name="Kumar V."/>
            <person name="Lawres L."/>
            <person name="Pazzi J.E."/>
            <person name="Pablo J.V."/>
            <person name="Hung C."/>
            <person name="Brancato J."/>
            <person name="Kumari P."/>
            <person name="Orvis J."/>
            <person name="Tretina K."/>
            <person name="Chibucos M."/>
            <person name="Ott S."/>
            <person name="Sadzewicz L."/>
            <person name="Sengamalay N."/>
            <person name="Shetty A.C."/>
            <person name="Su Q."/>
            <person name="Tallon L."/>
            <person name="Fraser C.M."/>
            <person name="Frutos R."/>
            <person name="Molina D.M."/>
            <person name="Krause P.J."/>
            <person name="Ben Mamoun C."/>
        </authorList>
    </citation>
    <scope>NUCLEOTIDE SEQUENCE [LARGE SCALE GENOMIC DNA]</scope>
    <source>
        <strain evidence="1 2">RI</strain>
    </source>
</reference>
<evidence type="ECO:0000313" key="1">
    <source>
        <dbReference type="EMBL" id="CTQ41519.1"/>
    </source>
</evidence>
<protein>
    <submittedName>
        <fullName evidence="1">Hexokinase</fullName>
    </submittedName>
</protein>
<dbReference type="AlphaFoldDB" id="A0A0K3APD0"/>
<dbReference type="OMA" id="NNSIYPQ"/>
<dbReference type="RefSeq" id="XP_012649530.1">
    <property type="nucleotide sequence ID" value="XM_012794076.1"/>
</dbReference>
<accession>A0A0K3APD0</accession>
<proteinExistence type="predicted"/>
<dbReference type="EMBL" id="LN871598">
    <property type="protein sequence ID" value="CTQ41519.1"/>
    <property type="molecule type" value="Genomic_DNA"/>
</dbReference>
<keyword evidence="2" id="KW-1185">Reference proteome</keyword>
<reference evidence="1 2" key="2">
    <citation type="journal article" date="2013" name="PLoS ONE">
        <title>Whole genome mapping and re-organization of the nuclear and mitochondrial genomes of Babesia microti isolates.</title>
        <authorList>
            <person name="Cornillot E."/>
            <person name="Dassouli A."/>
            <person name="Garg A."/>
            <person name="Pachikara N."/>
            <person name="Randazzo S."/>
            <person name="Depoix D."/>
            <person name="Carcy B."/>
            <person name="Delbecq S."/>
            <person name="Frutos R."/>
            <person name="Silva J.C."/>
            <person name="Sutton R."/>
            <person name="Krause P.J."/>
            <person name="Mamoun C.B."/>
        </authorList>
    </citation>
    <scope>NUCLEOTIDE SEQUENCE [LARGE SCALE GENOMIC DNA]</scope>
    <source>
        <strain evidence="1 2">RI</strain>
    </source>
</reference>
<dbReference type="GO" id="GO:0016301">
    <property type="term" value="F:kinase activity"/>
    <property type="evidence" value="ECO:0007669"/>
    <property type="project" value="UniProtKB-KW"/>
</dbReference>
<name>A0A0K3APD0_BABMR</name>
<gene>
    <name evidence="1" type="ORF">BMR1_03g04605</name>
</gene>
<dbReference type="GeneID" id="24425568"/>
<organism evidence="1 2">
    <name type="scientific">Babesia microti (strain RI)</name>
    <dbReference type="NCBI Taxonomy" id="1133968"/>
    <lineage>
        <taxon>Eukaryota</taxon>
        <taxon>Sar</taxon>
        <taxon>Alveolata</taxon>
        <taxon>Apicomplexa</taxon>
        <taxon>Aconoidasida</taxon>
        <taxon>Piroplasmida</taxon>
        <taxon>Babesiidae</taxon>
        <taxon>Babesia</taxon>
    </lineage>
</organism>
<dbReference type="Proteomes" id="UP000002899">
    <property type="component" value="Chromosome III"/>
</dbReference>
<dbReference type="OrthoDB" id="427543at2759"/>
<reference evidence="1 2" key="1">
    <citation type="journal article" date="2012" name="Nucleic Acids Res.">
        <title>Sequencing of the smallest Apicomplexan genome from the human pathogen Babesia microti.</title>
        <authorList>
            <person name="Cornillot E."/>
            <person name="Hadj-Kaddour K."/>
            <person name="Dassouli A."/>
            <person name="Noel B."/>
            <person name="Ranwez V."/>
            <person name="Vacherie B."/>
            <person name="Augagneur Y."/>
            <person name="Bres V."/>
            <person name="Duclos A."/>
            <person name="Randazzo S."/>
            <person name="Carcy B."/>
            <person name="Debierre-Grockiego F."/>
            <person name="Delbecq S."/>
            <person name="Moubri-Menage K."/>
            <person name="Shams-Eldin H."/>
            <person name="Usmani-Brown S."/>
            <person name="Bringaud F."/>
            <person name="Wincker P."/>
            <person name="Vivares C.P."/>
            <person name="Schwarz R.T."/>
            <person name="Schetters T.P."/>
            <person name="Krause P.J."/>
            <person name="Gorenflot A."/>
            <person name="Berry V."/>
            <person name="Barbe V."/>
            <person name="Ben Mamoun C."/>
        </authorList>
    </citation>
    <scope>NUCLEOTIDE SEQUENCE [LARGE SCALE GENOMIC DNA]</scope>
    <source>
        <strain evidence="1 2">RI</strain>
    </source>
</reference>
<dbReference type="KEGG" id="bmic:BMR1_03g04605"/>
<sequence length="245" mass="28875">MARGIYPVSAIRLGANGKPRRRGYYHAYTHEFFRPRWWPLQVSKILQSKLGETIYDRDVTKAFPVPRPVAWRLAYKRNESRYLKPVTNCNDPLIQEYLLNVLEPSYRRTFSGIGMGNSSKFDSVRHIKKVVDAENGGVIDLYCDSTDLRLGNDNCEIKIIKDLVEEADIWSTVGAEKRSSKTPFPHVYENLPIVKTLQVHEIKHVRSDHRIICRRHPVWMNRKYCRFLDKMQFQRRLKQIEEENI</sequence>
<evidence type="ECO:0000313" key="2">
    <source>
        <dbReference type="Proteomes" id="UP000002899"/>
    </source>
</evidence>
<dbReference type="VEuPathDB" id="PiroplasmaDB:BMR1_03g04605"/>